<keyword evidence="2" id="KW-0378">Hydrolase</keyword>
<dbReference type="GO" id="GO:0004386">
    <property type="term" value="F:helicase activity"/>
    <property type="evidence" value="ECO:0007669"/>
    <property type="project" value="UniProtKB-KW"/>
</dbReference>
<dbReference type="InterPro" id="IPR006935">
    <property type="entry name" value="Helicase/UvrB_N"/>
</dbReference>
<organism evidence="2 3">
    <name type="scientific">Candidatus Gallibacteroides avistercoris</name>
    <dbReference type="NCBI Taxonomy" id="2840833"/>
    <lineage>
        <taxon>Bacteria</taxon>
        <taxon>Pseudomonadati</taxon>
        <taxon>Bacteroidota</taxon>
        <taxon>Bacteroidia</taxon>
        <taxon>Bacteroidales</taxon>
        <taxon>Bacteroidaceae</taxon>
        <taxon>Bacteroidaceae incertae sedis</taxon>
        <taxon>Candidatus Gallibacteroides</taxon>
    </lineage>
</organism>
<reference evidence="2" key="1">
    <citation type="submission" date="2020-10" db="EMBL/GenBank/DDBJ databases">
        <authorList>
            <person name="Gilroy R."/>
        </authorList>
    </citation>
    <scope>NUCLEOTIDE SEQUENCE</scope>
    <source>
        <strain evidence="2">CHK158-818</strain>
    </source>
</reference>
<dbReference type="SUPFAM" id="SSF52540">
    <property type="entry name" value="P-loop containing nucleoside triphosphate hydrolases"/>
    <property type="match status" value="2"/>
</dbReference>
<evidence type="ECO:0000313" key="2">
    <source>
        <dbReference type="EMBL" id="HIU55801.1"/>
    </source>
</evidence>
<keyword evidence="2" id="KW-0547">Nucleotide-binding</keyword>
<feature type="domain" description="Helicase/UvrB N-terminal" evidence="1">
    <location>
        <begin position="1"/>
        <end position="248"/>
    </location>
</feature>
<dbReference type="Gene3D" id="3.40.50.300">
    <property type="entry name" value="P-loop containing nucleotide triphosphate hydrolases"/>
    <property type="match status" value="2"/>
</dbReference>
<dbReference type="GO" id="GO:0005829">
    <property type="term" value="C:cytosol"/>
    <property type="evidence" value="ECO:0007669"/>
    <property type="project" value="TreeGrafter"/>
</dbReference>
<sequence length="875" mass="99697">MELKQYQKEVIADLDAYIGYVEKYNRPDTAFHKFWEDKGVSISSYDNYYLHPYDNSVTGVPHVTVKVPTAGGKTFIACNALNTIFRHMPADKPKVVAWFVPSDTILKQTYKNLNDPSHPYRQKIDSHFGNAVCVVDKEAALFGQGISPTEIREQLTIFVLSVQSFVANNKDGRRVYRENENLAEYARLYDSMTKRVDGSDETGLIQVLSYLNPVVIIDESHNFEANLRVDMLKAINPCFILDLTATPRNKSNIISFVDAIKLKRANMVKLPVIVYNHRSTNDVISSAIQMQRSLEQKAIAMEAEGGRYIRPIVLFQAQPKTDDDNITFDKIKSKLIEIGIPEEQIKIKTANKDEIKNTDLMSRDCPVRYIITVNALKEGWDCPFAYILASLANKTSRVDVEQILGRVLRLPYTTKHKEELLDLSYVFTSSNDFRSTVENVIEGLNRAGFSKKDYRVAECSAEPVSTPTELPSLNLFGCDEPAQDTPTTTITDDINEQIDPETIKTTITTPAANTDTVELESFARQENENYNRQAAQKTDNNDIPNDIKDMVTTYPIKDIFEVKAKELVLPQFVKKIHANLIFADEYVALDKTMLAEGFDLDKCDHNIDFSPAKSEAVRVDLEKSSGEEYAVTRRNLNADQLSFIKQHFATLSPESKQRQLAETLAKNIRFDEISEPQVAHYIKKAIEGVDSEQLEYLYSNDWQTRNTIRQKIESLLSVYQEKKFKEWLDTGQVKCQAAYRLPERITVKIKSIGLAKGLYTEEESINGFEYEVINAVANLDNVLFWHRNPSRTGFCINGYMNHYPDFIVQLNSGITVLLETKGDDRDNSDSRAKVELGRTWANKAGEQYRYFMVFDKQEMEGAVTIKELLQRLSVM</sequence>
<dbReference type="InterPro" id="IPR027417">
    <property type="entry name" value="P-loop_NTPase"/>
</dbReference>
<keyword evidence="2" id="KW-0067">ATP-binding</keyword>
<protein>
    <submittedName>
        <fullName evidence="2">DEAD/DEAH box helicase family protein</fullName>
    </submittedName>
</protein>
<evidence type="ECO:0000259" key="1">
    <source>
        <dbReference type="Pfam" id="PF04851"/>
    </source>
</evidence>
<dbReference type="PANTHER" id="PTHR47396:SF1">
    <property type="entry name" value="ATP-DEPENDENT HELICASE IRC3-RELATED"/>
    <property type="match status" value="1"/>
</dbReference>
<dbReference type="InterPro" id="IPR050742">
    <property type="entry name" value="Helicase_Restrict-Modif_Enz"/>
</dbReference>
<dbReference type="GO" id="GO:0016787">
    <property type="term" value="F:hydrolase activity"/>
    <property type="evidence" value="ECO:0007669"/>
    <property type="project" value="InterPro"/>
</dbReference>
<dbReference type="GO" id="GO:0003677">
    <property type="term" value="F:DNA binding"/>
    <property type="evidence" value="ECO:0007669"/>
    <property type="project" value="InterPro"/>
</dbReference>
<dbReference type="Pfam" id="PF04851">
    <property type="entry name" value="ResIII"/>
    <property type="match status" value="1"/>
</dbReference>
<dbReference type="EMBL" id="DVNA01000189">
    <property type="protein sequence ID" value="HIU55801.1"/>
    <property type="molecule type" value="Genomic_DNA"/>
</dbReference>
<dbReference type="Proteomes" id="UP000824112">
    <property type="component" value="Unassembled WGS sequence"/>
</dbReference>
<comment type="caution">
    <text evidence="2">The sequence shown here is derived from an EMBL/GenBank/DDBJ whole genome shotgun (WGS) entry which is preliminary data.</text>
</comment>
<dbReference type="AlphaFoldDB" id="A0A9D1M8T6"/>
<accession>A0A9D1M8T6</accession>
<keyword evidence="2" id="KW-0347">Helicase</keyword>
<name>A0A9D1M8T6_9BACT</name>
<evidence type="ECO:0000313" key="3">
    <source>
        <dbReference type="Proteomes" id="UP000824112"/>
    </source>
</evidence>
<dbReference type="GO" id="GO:0005524">
    <property type="term" value="F:ATP binding"/>
    <property type="evidence" value="ECO:0007669"/>
    <property type="project" value="InterPro"/>
</dbReference>
<proteinExistence type="predicted"/>
<dbReference type="CDD" id="cd18785">
    <property type="entry name" value="SF2_C"/>
    <property type="match status" value="1"/>
</dbReference>
<gene>
    <name evidence="2" type="ORF">IAB03_08370</name>
</gene>
<dbReference type="PANTHER" id="PTHR47396">
    <property type="entry name" value="TYPE I RESTRICTION ENZYME ECOKI R PROTEIN"/>
    <property type="match status" value="1"/>
</dbReference>
<reference evidence="2" key="2">
    <citation type="journal article" date="2021" name="PeerJ">
        <title>Extensive microbial diversity within the chicken gut microbiome revealed by metagenomics and culture.</title>
        <authorList>
            <person name="Gilroy R."/>
            <person name="Ravi A."/>
            <person name="Getino M."/>
            <person name="Pursley I."/>
            <person name="Horton D.L."/>
            <person name="Alikhan N.F."/>
            <person name="Baker D."/>
            <person name="Gharbi K."/>
            <person name="Hall N."/>
            <person name="Watson M."/>
            <person name="Adriaenssens E.M."/>
            <person name="Foster-Nyarko E."/>
            <person name="Jarju S."/>
            <person name="Secka A."/>
            <person name="Antonio M."/>
            <person name="Oren A."/>
            <person name="Chaudhuri R.R."/>
            <person name="La Ragione R."/>
            <person name="Hildebrand F."/>
            <person name="Pallen M.J."/>
        </authorList>
    </citation>
    <scope>NUCLEOTIDE SEQUENCE</scope>
    <source>
        <strain evidence="2">CHK158-818</strain>
    </source>
</reference>